<feature type="compositionally biased region" description="Low complexity" evidence="1">
    <location>
        <begin position="91"/>
        <end position="105"/>
    </location>
</feature>
<evidence type="ECO:0000313" key="4">
    <source>
        <dbReference type="Proteomes" id="UP000663832"/>
    </source>
</evidence>
<dbReference type="Proteomes" id="UP000663832">
    <property type="component" value="Unassembled WGS sequence"/>
</dbReference>
<dbReference type="AlphaFoldDB" id="A0A815UWE9"/>
<gene>
    <name evidence="2" type="ORF">BJG266_LOCUS44602</name>
    <name evidence="3" type="ORF">QVE165_LOCUS61578</name>
</gene>
<dbReference type="Proteomes" id="UP000663877">
    <property type="component" value="Unassembled WGS sequence"/>
</dbReference>
<evidence type="ECO:0000313" key="2">
    <source>
        <dbReference type="EMBL" id="CAF1526384.1"/>
    </source>
</evidence>
<feature type="region of interest" description="Disordered" evidence="1">
    <location>
        <begin position="61"/>
        <end position="108"/>
    </location>
</feature>
<name>A0A815UWE9_9BILA</name>
<reference evidence="2" key="1">
    <citation type="submission" date="2021-02" db="EMBL/GenBank/DDBJ databases">
        <authorList>
            <person name="Nowell W R."/>
        </authorList>
    </citation>
    <scope>NUCLEOTIDE SEQUENCE</scope>
</reference>
<dbReference type="OrthoDB" id="10072164at2759"/>
<dbReference type="EMBL" id="CAJNOM010004048">
    <property type="protein sequence ID" value="CAF1652031.1"/>
    <property type="molecule type" value="Genomic_DNA"/>
</dbReference>
<feature type="region of interest" description="Disordered" evidence="1">
    <location>
        <begin position="1"/>
        <end position="22"/>
    </location>
</feature>
<evidence type="ECO:0000256" key="1">
    <source>
        <dbReference type="SAM" id="MobiDB-lite"/>
    </source>
</evidence>
<feature type="compositionally biased region" description="Basic residues" evidence="1">
    <location>
        <begin position="73"/>
        <end position="83"/>
    </location>
</feature>
<keyword evidence="4" id="KW-1185">Reference proteome</keyword>
<accession>A0A815UWE9</accession>
<comment type="caution">
    <text evidence="2">The sequence shown here is derived from an EMBL/GenBank/DDBJ whole genome shotgun (WGS) entry which is preliminary data.</text>
</comment>
<evidence type="ECO:0000313" key="5">
    <source>
        <dbReference type="Proteomes" id="UP000663877"/>
    </source>
</evidence>
<dbReference type="EMBL" id="CAJNOI010003683">
    <property type="protein sequence ID" value="CAF1526384.1"/>
    <property type="molecule type" value="Genomic_DNA"/>
</dbReference>
<proteinExistence type="predicted"/>
<protein>
    <submittedName>
        <fullName evidence="2">Uncharacterized protein</fullName>
    </submittedName>
</protein>
<feature type="compositionally biased region" description="Polar residues" evidence="1">
    <location>
        <begin position="1"/>
        <end position="14"/>
    </location>
</feature>
<evidence type="ECO:0000313" key="3">
    <source>
        <dbReference type="EMBL" id="CAF1652031.1"/>
    </source>
</evidence>
<sequence>MNINSSQIPHSPTGSSSQNNENESNINQLLVAETIITSQSSPLSFNMTNMIPSQIPMITNTSEHNNLSQQREARRRRRQRNRQRRQEQRETLQQQQQQRHYSSRSLQRRHERYQRWQERLRQWELERDQRRQQENYRDRILYPSDPMEEPMDEMYSEPLLEAYMCDRMNPKERWEQEQINELEGFAVLEHLEQLALMQHELEQLQQIDHIERLQEEEELIQLEQWEQDKSTDLKDPSVVAYISQLEDDIEQLRQIDALQTMDNEILEEQKQEPNDQEIIQMEEWEALTLPNQQLSEN</sequence>
<organism evidence="2 5">
    <name type="scientific">Adineta steineri</name>
    <dbReference type="NCBI Taxonomy" id="433720"/>
    <lineage>
        <taxon>Eukaryota</taxon>
        <taxon>Metazoa</taxon>
        <taxon>Spiralia</taxon>
        <taxon>Gnathifera</taxon>
        <taxon>Rotifera</taxon>
        <taxon>Eurotatoria</taxon>
        <taxon>Bdelloidea</taxon>
        <taxon>Adinetida</taxon>
        <taxon>Adinetidae</taxon>
        <taxon>Adineta</taxon>
    </lineage>
</organism>